<feature type="domain" description="4Fe-4S Mo/W bis-MGD-type" evidence="20">
    <location>
        <begin position="8"/>
        <end position="64"/>
    </location>
</feature>
<evidence type="ECO:0000256" key="2">
    <source>
        <dbReference type="ARBA" id="ARBA00001942"/>
    </source>
</evidence>
<dbReference type="Pfam" id="PF00175">
    <property type="entry name" value="NAD_binding_1"/>
    <property type="match status" value="1"/>
</dbReference>
<evidence type="ECO:0000256" key="16">
    <source>
        <dbReference type="ARBA" id="ARBA00023014"/>
    </source>
</evidence>
<dbReference type="Gene3D" id="1.20.990.10">
    <property type="entry name" value="NADPH-cytochrome p450 Reductase, Chain A, domain 3"/>
    <property type="match status" value="1"/>
</dbReference>
<dbReference type="InterPro" id="IPR039261">
    <property type="entry name" value="FNR_nucleotide-bd"/>
</dbReference>
<evidence type="ECO:0000256" key="3">
    <source>
        <dbReference type="ARBA" id="ARBA00001966"/>
    </source>
</evidence>
<dbReference type="InterPro" id="IPR023173">
    <property type="entry name" value="NADPH_Cyt_P450_Rdtase_alpha"/>
</dbReference>
<keyword evidence="15" id="KW-0408">Iron</keyword>
<dbReference type="InterPro" id="IPR009010">
    <property type="entry name" value="Asp_de-COase-like_dom_sf"/>
</dbReference>
<keyword evidence="12" id="KW-0521">NADP</keyword>
<keyword evidence="22" id="KW-1185">Reference proteome</keyword>
<evidence type="ECO:0000256" key="10">
    <source>
        <dbReference type="ARBA" id="ARBA00022723"/>
    </source>
</evidence>
<comment type="cofactor">
    <cofactor evidence="3">
        <name>[4Fe-4S] cluster</name>
        <dbReference type="ChEBI" id="CHEBI:49883"/>
    </cofactor>
</comment>
<dbReference type="InterPro" id="IPR027467">
    <property type="entry name" value="MopterinOxRdtase_cofactor_BS"/>
</dbReference>
<feature type="domain" description="Flavodoxin-like" evidence="18">
    <location>
        <begin position="827"/>
        <end position="965"/>
    </location>
</feature>
<keyword evidence="8" id="KW-0285">Flavoprotein</keyword>
<dbReference type="InterPro" id="IPR008254">
    <property type="entry name" value="Flavodoxin/NO_synth"/>
</dbReference>
<dbReference type="Gene3D" id="2.40.30.10">
    <property type="entry name" value="Translation factors"/>
    <property type="match status" value="1"/>
</dbReference>
<dbReference type="InterPro" id="IPR001433">
    <property type="entry name" value="OxRdtase_FAD/NAD-bd"/>
</dbReference>
<dbReference type="PROSITE" id="PS00932">
    <property type="entry name" value="MOLYBDOPTERIN_PROK_3"/>
    <property type="match status" value="1"/>
</dbReference>
<evidence type="ECO:0000256" key="9">
    <source>
        <dbReference type="ARBA" id="ARBA00022643"/>
    </source>
</evidence>
<dbReference type="Pfam" id="PF00384">
    <property type="entry name" value="Molybdopterin"/>
    <property type="match status" value="1"/>
</dbReference>
<evidence type="ECO:0000256" key="11">
    <source>
        <dbReference type="ARBA" id="ARBA00022827"/>
    </source>
</evidence>
<dbReference type="PROSITE" id="PS50902">
    <property type="entry name" value="FLAVODOXIN_LIKE"/>
    <property type="match status" value="1"/>
</dbReference>
<dbReference type="Pfam" id="PF01568">
    <property type="entry name" value="Molydop_binding"/>
    <property type="match status" value="1"/>
</dbReference>
<dbReference type="InterPro" id="IPR017927">
    <property type="entry name" value="FAD-bd_FR_type"/>
</dbReference>
<dbReference type="Gene3D" id="3.40.50.740">
    <property type="match status" value="1"/>
</dbReference>
<gene>
    <name evidence="21" type="ORF">QOZ94_000861</name>
</gene>
<evidence type="ECO:0000256" key="5">
    <source>
        <dbReference type="ARBA" id="ARBA00008747"/>
    </source>
</evidence>
<dbReference type="SUPFAM" id="SSF53706">
    <property type="entry name" value="Formate dehydrogenase/DMSO reductase, domains 1-3"/>
    <property type="match status" value="1"/>
</dbReference>
<dbReference type="Proteomes" id="UP001241747">
    <property type="component" value="Unassembled WGS sequence"/>
</dbReference>
<dbReference type="SUPFAM" id="SSF52343">
    <property type="entry name" value="Ferredoxin reductase-like, C-terminal NADP-linked domain"/>
    <property type="match status" value="1"/>
</dbReference>
<keyword evidence="6" id="KW-0004">4Fe-4S</keyword>
<evidence type="ECO:0000256" key="17">
    <source>
        <dbReference type="ARBA" id="ARBA00023063"/>
    </source>
</evidence>
<dbReference type="RefSeq" id="WP_237345206.1">
    <property type="nucleotide sequence ID" value="NZ_JABWGX010000008.1"/>
</dbReference>
<dbReference type="InterPro" id="IPR017938">
    <property type="entry name" value="Riboflavin_synthase-like_b-brl"/>
</dbReference>
<protein>
    <submittedName>
        <fullName evidence="21">Sulfite reductase (NADPH) flavoprotein alpha-component</fullName>
        <ecNumber evidence="21">1.8.1.2</ecNumber>
    </submittedName>
</protein>
<keyword evidence="16" id="KW-0411">Iron-sulfur</keyword>
<dbReference type="Gene3D" id="3.40.50.360">
    <property type="match status" value="1"/>
</dbReference>
<evidence type="ECO:0000256" key="15">
    <source>
        <dbReference type="ARBA" id="ARBA00023004"/>
    </source>
</evidence>
<dbReference type="PROSITE" id="PS51384">
    <property type="entry name" value="FAD_FR"/>
    <property type="match status" value="1"/>
</dbReference>
<sequence length="1360" mass="144610">MSGAEQGVKRVRSVCPYCGVGCGIVLDVREGAVVKVSGDKAHPVNAGRLCTKGATCAEPLGKGRLTGAFVRAQRGDDQCPAPVEVAVAHVAERLTAIIDRDGPDAFAFYVSGQMSMEAQYLANKLAKGFIRTRHIESNSRLCMASAGSGYKLSFGADAPPGSYDDFDAADLFLVIGANMADCHPILFLRLMDRVKAGARLIVVDPRRTATAEKADLFLQIRPGTDLVLLNGLLRLLVDGGHLDADFITRHTCGWEAVAAQLADYPPERVAALTGLAEADLRRAAALIAAAKAFTTCWTMGLNQSSHGTANTTAVCNLHLATGHICRPGAGPFSLTGQPNAMGGRDMGYMGPGLPGQRVVTSAADRAFTEARWGLAPGTIRAEAASGTIAMFEEMKAGRIKACWIICTNPVASVASRQVVIDALRTAELVIVQDAFLDTETAVYADVLLPGALWAEADGVLVNSERTLTLAPGAVPPPGAARADWHLIADVARAMGFQDAFSYDSAAQVFAEITAFSNPQTGYDLSGASHARLREGPLQWPVAAEGPARNPIRYLNDGRHMPRRAGSDDPALCFATTDGRARFVPSPHVPPAELPDAEYPVALNTGRLQHQWHTLTKTGKVATLNKLNPAPFLEIHPERAARLGIAEGDRVEVRSRRGRAVLPARVSDRVAADACFAPFHWNDVFGDALAINAVTSAAVDPVSHQPELKIAAVALSRVGPAPERESAPMMSAPLAPPDADGFAIARIRGVLGLTPGLDLALTEAERLYLKGFVSGLAAQPVAEGRETPMLPPAAPLSESARLMVNGLLAGLFSRTALRAPDAEAGGGVIVAFASQTGRAEAAAAALGAALRDGGCAVRLTVMDDLAADDLSSASAALFVASTFGDGDPPDNGGAFWAHLSGPQAPPMQDLRFGVLAFGDSSYAQFCGFGRKLDARLAELGARRLLERAECEPDGEVVADAWQRRVAQLLCAAPAVEPQAHAGAKPANAAKPGKPAWDRRHPFTARRVRNRCLNAPGSGKEVRQIGLAIGDLAYEAGDALGVLPRNDPVLVAEIVDLLHLDPEAEVTVEGDGQMPLVRALERHFEIARPHPDVLRGWAALSGDGALAARLDGPRAELDRWLWGRQLADILRDHARPVAAGDFLSVLKRLQPRLYSIASSPLKAPGEVDLTLSTVRYACAGRARGGVASTFLADRAEEVPVFIQPSPHFRVPVAGDVPIIMIGPGTGIAPFRAFLQQRELTGAGGRNWLFFGERHAASDFYYRDELEGWLTRGHLTRLDTAFSRDQPQKVYVQDKMTAAGAELWRWLEAGAHLYVCGDAARMAKDVDRTLVEIAAAHGGFGADAAREYVAEMGRVKRYVRDVY</sequence>
<dbReference type="InterPro" id="IPR003097">
    <property type="entry name" value="CysJ-like_FAD-binding"/>
</dbReference>
<evidence type="ECO:0000259" key="18">
    <source>
        <dbReference type="PROSITE" id="PS50902"/>
    </source>
</evidence>
<dbReference type="PRINTS" id="PR00369">
    <property type="entry name" value="FLAVODOXIN"/>
</dbReference>
<evidence type="ECO:0000313" key="21">
    <source>
        <dbReference type="EMBL" id="MDQ0504087.1"/>
    </source>
</evidence>
<dbReference type="InterPro" id="IPR006656">
    <property type="entry name" value="Mopterin_OxRdtase"/>
</dbReference>
<comment type="similarity">
    <text evidence="5">Belongs to the prokaryotic molybdopterin-containing oxidoreductase family. NasA/NapA/NarB subfamily.</text>
</comment>
<dbReference type="Pfam" id="PF00667">
    <property type="entry name" value="FAD_binding_1"/>
    <property type="match status" value="2"/>
</dbReference>
<evidence type="ECO:0000256" key="7">
    <source>
        <dbReference type="ARBA" id="ARBA00022505"/>
    </source>
</evidence>
<evidence type="ECO:0000256" key="14">
    <source>
        <dbReference type="ARBA" id="ARBA00023002"/>
    </source>
</evidence>
<dbReference type="GO" id="GO:0004783">
    <property type="term" value="F:sulfite reductase (NADPH) activity"/>
    <property type="evidence" value="ECO:0007669"/>
    <property type="project" value="UniProtKB-EC"/>
</dbReference>
<dbReference type="Gene3D" id="3.40.228.10">
    <property type="entry name" value="Dimethylsulfoxide Reductase, domain 2"/>
    <property type="match status" value="1"/>
</dbReference>
<comment type="caution">
    <text evidence="21">The sequence shown here is derived from an EMBL/GenBank/DDBJ whole genome shotgun (WGS) entry which is preliminary data.</text>
</comment>
<keyword evidence="10" id="KW-0479">Metal-binding</keyword>
<feature type="domain" description="FAD-binding FR-type" evidence="19">
    <location>
        <begin position="998"/>
        <end position="1228"/>
    </location>
</feature>
<evidence type="ECO:0000256" key="8">
    <source>
        <dbReference type="ARBA" id="ARBA00022630"/>
    </source>
</evidence>
<comment type="cofactor">
    <cofactor evidence="1">
        <name>FMN</name>
        <dbReference type="ChEBI" id="CHEBI:58210"/>
    </cofactor>
</comment>
<evidence type="ECO:0000259" key="20">
    <source>
        <dbReference type="PROSITE" id="PS51669"/>
    </source>
</evidence>
<keyword evidence="9" id="KW-0288">FMN</keyword>
<dbReference type="InterPro" id="IPR029039">
    <property type="entry name" value="Flavoprotein-like_sf"/>
</dbReference>
<keyword evidence="14 21" id="KW-0560">Oxidoreductase</keyword>
<dbReference type="PRINTS" id="PR00371">
    <property type="entry name" value="FPNCR"/>
</dbReference>
<dbReference type="InterPro" id="IPR041957">
    <property type="entry name" value="CT_Nitrate-R-NapA-like"/>
</dbReference>
<organism evidence="21 22">
    <name type="scientific">Xanthobacter agilis</name>
    <dbReference type="NCBI Taxonomy" id="47492"/>
    <lineage>
        <taxon>Bacteria</taxon>
        <taxon>Pseudomonadati</taxon>
        <taxon>Pseudomonadota</taxon>
        <taxon>Alphaproteobacteria</taxon>
        <taxon>Hyphomicrobiales</taxon>
        <taxon>Xanthobacteraceae</taxon>
        <taxon>Xanthobacter</taxon>
    </lineage>
</organism>
<dbReference type="SUPFAM" id="SSF63380">
    <property type="entry name" value="Riboflavin synthase domain-like"/>
    <property type="match status" value="1"/>
</dbReference>
<evidence type="ECO:0000256" key="12">
    <source>
        <dbReference type="ARBA" id="ARBA00022857"/>
    </source>
</evidence>
<proteinExistence type="inferred from homology"/>
<reference evidence="21 22" key="1">
    <citation type="submission" date="2023-07" db="EMBL/GenBank/DDBJ databases">
        <title>Genomic Encyclopedia of Type Strains, Phase IV (KMG-IV): sequencing the most valuable type-strain genomes for metagenomic binning, comparative biology and taxonomic classification.</title>
        <authorList>
            <person name="Goeker M."/>
        </authorList>
    </citation>
    <scope>NUCLEOTIDE SEQUENCE [LARGE SCALE GENOMIC DNA]</scope>
    <source>
        <strain evidence="21 22">DSM 3770</strain>
    </source>
</reference>
<dbReference type="CDD" id="cd02754">
    <property type="entry name" value="MopB_Nitrate-R-NapA-like"/>
    <property type="match status" value="1"/>
</dbReference>
<dbReference type="InterPro" id="IPR050123">
    <property type="entry name" value="Prok_molybdopt-oxidoreductase"/>
</dbReference>
<evidence type="ECO:0000259" key="19">
    <source>
        <dbReference type="PROSITE" id="PS51384"/>
    </source>
</evidence>
<evidence type="ECO:0000313" key="22">
    <source>
        <dbReference type="Proteomes" id="UP001241747"/>
    </source>
</evidence>
<comment type="cofactor">
    <cofactor evidence="2">
        <name>Mo-bis(molybdopterin guanine dinucleotide)</name>
        <dbReference type="ChEBI" id="CHEBI:60539"/>
    </cofactor>
</comment>
<dbReference type="EC" id="1.8.1.2" evidence="21"/>
<dbReference type="SMART" id="SM00926">
    <property type="entry name" value="Molybdop_Fe4S4"/>
    <property type="match status" value="1"/>
</dbReference>
<dbReference type="InterPro" id="IPR001709">
    <property type="entry name" value="Flavoprot_Pyr_Nucl_cyt_Rdtase"/>
</dbReference>
<dbReference type="PANTHER" id="PTHR43105:SF9">
    <property type="entry name" value="NADPH-FE(3+) OXIDOREDUCTASE SUBUNIT ALPHA"/>
    <property type="match status" value="1"/>
</dbReference>
<evidence type="ECO:0000256" key="4">
    <source>
        <dbReference type="ARBA" id="ARBA00001974"/>
    </source>
</evidence>
<keyword evidence="17" id="KW-0534">Nitrate assimilation</keyword>
<dbReference type="EMBL" id="JAUSVY010000002">
    <property type="protein sequence ID" value="MDQ0504087.1"/>
    <property type="molecule type" value="Genomic_DNA"/>
</dbReference>
<dbReference type="Gene3D" id="2.20.25.90">
    <property type="entry name" value="ADC-like domains"/>
    <property type="match status" value="1"/>
</dbReference>
<dbReference type="Gene3D" id="2.40.40.20">
    <property type="match status" value="1"/>
</dbReference>
<dbReference type="Gene3D" id="3.40.50.80">
    <property type="entry name" value="Nucleotide-binding domain of ferredoxin-NADP reductase (FNR) module"/>
    <property type="match status" value="1"/>
</dbReference>
<evidence type="ECO:0000256" key="13">
    <source>
        <dbReference type="ARBA" id="ARBA00022982"/>
    </source>
</evidence>
<dbReference type="PANTHER" id="PTHR43105">
    <property type="entry name" value="RESPIRATORY NITRATE REDUCTASE"/>
    <property type="match status" value="1"/>
</dbReference>
<dbReference type="Pfam" id="PF00258">
    <property type="entry name" value="Flavodoxin_1"/>
    <property type="match status" value="1"/>
</dbReference>
<dbReference type="SUPFAM" id="SSF50692">
    <property type="entry name" value="ADC-like"/>
    <property type="match status" value="1"/>
</dbReference>
<dbReference type="PROSITE" id="PS51669">
    <property type="entry name" value="4FE4S_MOW_BIS_MGD"/>
    <property type="match status" value="1"/>
</dbReference>
<keyword evidence="11" id="KW-0274">FAD</keyword>
<accession>A0ABU0LAB7</accession>
<keyword evidence="13" id="KW-0813">Transport</keyword>
<dbReference type="CDD" id="cd06199">
    <property type="entry name" value="SiR"/>
    <property type="match status" value="1"/>
</dbReference>
<dbReference type="Pfam" id="PF04879">
    <property type="entry name" value="Molybdop_Fe4S4"/>
    <property type="match status" value="1"/>
</dbReference>
<dbReference type="SUPFAM" id="SSF52218">
    <property type="entry name" value="Flavoproteins"/>
    <property type="match status" value="1"/>
</dbReference>
<dbReference type="InterPro" id="IPR001094">
    <property type="entry name" value="Flavdoxin-like"/>
</dbReference>
<dbReference type="InterPro" id="IPR006655">
    <property type="entry name" value="Mopterin_OxRdtase_prok_CS"/>
</dbReference>
<evidence type="ECO:0000256" key="6">
    <source>
        <dbReference type="ARBA" id="ARBA00022485"/>
    </source>
</evidence>
<keyword evidence="7" id="KW-0500">Molybdenum</keyword>
<dbReference type="InterPro" id="IPR006657">
    <property type="entry name" value="MoPterin_dinucl-bd_dom"/>
</dbReference>
<comment type="cofactor">
    <cofactor evidence="4">
        <name>FAD</name>
        <dbReference type="ChEBI" id="CHEBI:57692"/>
    </cofactor>
</comment>
<keyword evidence="13" id="KW-0249">Electron transport</keyword>
<dbReference type="CDD" id="cd02791">
    <property type="entry name" value="MopB_CT_Nitrate-R-NapA-like"/>
    <property type="match status" value="1"/>
</dbReference>
<name>A0ABU0LAB7_XANAG</name>
<evidence type="ECO:0000256" key="1">
    <source>
        <dbReference type="ARBA" id="ARBA00001917"/>
    </source>
</evidence>
<dbReference type="InterPro" id="IPR006963">
    <property type="entry name" value="Mopterin_OxRdtase_4Fe-4S_dom"/>
</dbReference>
<dbReference type="PROSITE" id="PS00551">
    <property type="entry name" value="MOLYBDOPTERIN_PROK_1"/>
    <property type="match status" value="1"/>
</dbReference>